<comment type="caution">
    <text evidence="5">The sequence shown here is derived from an EMBL/GenBank/DDBJ whole genome shotgun (WGS) entry which is preliminary data.</text>
</comment>
<keyword evidence="1" id="KW-0889">Transcription antitermination</keyword>
<evidence type="ECO:0000313" key="5">
    <source>
        <dbReference type="EMBL" id="NMM45359.1"/>
    </source>
</evidence>
<accession>A0A7Y0E179</accession>
<dbReference type="EMBL" id="JABBNT010000003">
    <property type="protein sequence ID" value="NMM45359.1"/>
    <property type="molecule type" value="Genomic_DNA"/>
</dbReference>
<dbReference type="SUPFAM" id="SSF50104">
    <property type="entry name" value="Translation proteins SH3-like domain"/>
    <property type="match status" value="1"/>
</dbReference>
<dbReference type="InterPro" id="IPR043425">
    <property type="entry name" value="NusG-like"/>
</dbReference>
<evidence type="ECO:0000313" key="6">
    <source>
        <dbReference type="Proteomes" id="UP000539372"/>
    </source>
</evidence>
<dbReference type="PANTHER" id="PTHR30265:SF7">
    <property type="entry name" value="TRANSCRIPTION ANTITERMINATION PROTEIN RFAH"/>
    <property type="match status" value="1"/>
</dbReference>
<name>A0A7Y0E179_9PROT</name>
<dbReference type="GO" id="GO:0006354">
    <property type="term" value="P:DNA-templated transcription elongation"/>
    <property type="evidence" value="ECO:0007669"/>
    <property type="project" value="InterPro"/>
</dbReference>
<dbReference type="CDD" id="cd09892">
    <property type="entry name" value="NGN_SP_RfaH"/>
    <property type="match status" value="1"/>
</dbReference>
<keyword evidence="6" id="KW-1185">Reference proteome</keyword>
<feature type="domain" description="NusG-like N-terminal" evidence="4">
    <location>
        <begin position="1"/>
        <end position="100"/>
    </location>
</feature>
<dbReference type="CDD" id="cd06091">
    <property type="entry name" value="KOW_NusG"/>
    <property type="match status" value="1"/>
</dbReference>
<sequence length="167" mass="18646">MKRWFVVYTKAAQERIAEINLKKQGFETYLPRLALRKKSAGRAISAVVPMFSRYLFVRLDLDAMPWRSVNGTFGVSNLVSFGERPAPVADAVVTEIMQRHDEDGVVRLSAQDVFTPGEKVEIEDGPLAEVKGLFSAASAKERVIVLMSLLGRDVPVRISPDRLRRAS</sequence>
<keyword evidence="2" id="KW-0805">Transcription regulation</keyword>
<keyword evidence="3" id="KW-0804">Transcription</keyword>
<dbReference type="Gene3D" id="3.30.70.940">
    <property type="entry name" value="NusG, N-terminal domain"/>
    <property type="match status" value="1"/>
</dbReference>
<evidence type="ECO:0000259" key="4">
    <source>
        <dbReference type="SMART" id="SM00738"/>
    </source>
</evidence>
<dbReference type="InterPro" id="IPR008991">
    <property type="entry name" value="Translation_prot_SH3-like_sf"/>
</dbReference>
<dbReference type="SMART" id="SM00738">
    <property type="entry name" value="NGN"/>
    <property type="match status" value="1"/>
</dbReference>
<evidence type="ECO:0000256" key="3">
    <source>
        <dbReference type="ARBA" id="ARBA00023163"/>
    </source>
</evidence>
<organism evidence="5 6">
    <name type="scientific">Pacificispira spongiicola</name>
    <dbReference type="NCBI Taxonomy" id="2729598"/>
    <lineage>
        <taxon>Bacteria</taxon>
        <taxon>Pseudomonadati</taxon>
        <taxon>Pseudomonadota</taxon>
        <taxon>Alphaproteobacteria</taxon>
        <taxon>Rhodospirillales</taxon>
        <taxon>Rhodospirillaceae</taxon>
        <taxon>Pacificispira</taxon>
    </lineage>
</organism>
<dbReference type="RefSeq" id="WP_169625704.1">
    <property type="nucleotide sequence ID" value="NZ_JABBNT010000003.1"/>
</dbReference>
<dbReference type="PANTHER" id="PTHR30265">
    <property type="entry name" value="RHO-INTERACTING TRANSCRIPTION TERMINATION FACTOR NUSG"/>
    <property type="match status" value="1"/>
</dbReference>
<evidence type="ECO:0000256" key="1">
    <source>
        <dbReference type="ARBA" id="ARBA00022814"/>
    </source>
</evidence>
<dbReference type="GO" id="GO:0005829">
    <property type="term" value="C:cytosol"/>
    <property type="evidence" value="ECO:0007669"/>
    <property type="project" value="TreeGrafter"/>
</dbReference>
<dbReference type="Proteomes" id="UP000539372">
    <property type="component" value="Unassembled WGS sequence"/>
</dbReference>
<dbReference type="InterPro" id="IPR006645">
    <property type="entry name" value="NGN-like_dom"/>
</dbReference>
<dbReference type="Pfam" id="PF02357">
    <property type="entry name" value="NusG"/>
    <property type="match status" value="1"/>
</dbReference>
<dbReference type="AlphaFoldDB" id="A0A7Y0E179"/>
<proteinExistence type="predicted"/>
<evidence type="ECO:0000256" key="2">
    <source>
        <dbReference type="ARBA" id="ARBA00023015"/>
    </source>
</evidence>
<reference evidence="5 6" key="1">
    <citation type="submission" date="2020-04" db="EMBL/GenBank/DDBJ databases">
        <title>Rhodospirillaceae bacterium KN72 isolated from deep sea.</title>
        <authorList>
            <person name="Zhang D.-C."/>
        </authorList>
    </citation>
    <scope>NUCLEOTIDE SEQUENCE [LARGE SCALE GENOMIC DNA]</scope>
    <source>
        <strain evidence="5 6">KN72</strain>
    </source>
</reference>
<dbReference type="GO" id="GO:0031564">
    <property type="term" value="P:transcription antitermination"/>
    <property type="evidence" value="ECO:0007669"/>
    <property type="project" value="UniProtKB-KW"/>
</dbReference>
<protein>
    <submittedName>
        <fullName evidence="5">Transcriptional activator RfaH</fullName>
    </submittedName>
</protein>
<gene>
    <name evidence="5" type="ORF">HH303_12770</name>
</gene>
<dbReference type="InterPro" id="IPR036735">
    <property type="entry name" value="NGN_dom_sf"/>
</dbReference>
<dbReference type="SUPFAM" id="SSF82679">
    <property type="entry name" value="N-utilization substance G protein NusG, N-terminal domain"/>
    <property type="match status" value="1"/>
</dbReference>